<gene>
    <name evidence="1" type="ORF">DPMN_054181</name>
</gene>
<evidence type="ECO:0000313" key="1">
    <source>
        <dbReference type="EMBL" id="KAH3728229.1"/>
    </source>
</evidence>
<evidence type="ECO:0000313" key="2">
    <source>
        <dbReference type="Proteomes" id="UP000828390"/>
    </source>
</evidence>
<proteinExistence type="predicted"/>
<dbReference type="Proteomes" id="UP000828390">
    <property type="component" value="Unassembled WGS sequence"/>
</dbReference>
<comment type="caution">
    <text evidence="1">The sequence shown here is derived from an EMBL/GenBank/DDBJ whole genome shotgun (WGS) entry which is preliminary data.</text>
</comment>
<dbReference type="AlphaFoldDB" id="A0A9D4HQZ7"/>
<protein>
    <submittedName>
        <fullName evidence="1">Uncharacterized protein</fullName>
    </submittedName>
</protein>
<keyword evidence="2" id="KW-1185">Reference proteome</keyword>
<accession>A0A9D4HQZ7</accession>
<dbReference type="EMBL" id="JAIWYP010000012">
    <property type="protein sequence ID" value="KAH3728229.1"/>
    <property type="molecule type" value="Genomic_DNA"/>
</dbReference>
<sequence length="140" mass="15802">MPPVFKPTGTIFKLVQDFIGINLLTKFHEDRTINVASGKNAPPPGVHVFQPSGTIFELFHDDRTINMVSRVLTRKNAPPPFGHVFHPTETIFKLVQYIISTNLPTKFHEDGTKNVASTVLTRQMLTLYVARRTTDKTKIT</sequence>
<organism evidence="1 2">
    <name type="scientific">Dreissena polymorpha</name>
    <name type="common">Zebra mussel</name>
    <name type="synonym">Mytilus polymorpha</name>
    <dbReference type="NCBI Taxonomy" id="45954"/>
    <lineage>
        <taxon>Eukaryota</taxon>
        <taxon>Metazoa</taxon>
        <taxon>Spiralia</taxon>
        <taxon>Lophotrochozoa</taxon>
        <taxon>Mollusca</taxon>
        <taxon>Bivalvia</taxon>
        <taxon>Autobranchia</taxon>
        <taxon>Heteroconchia</taxon>
        <taxon>Euheterodonta</taxon>
        <taxon>Imparidentia</taxon>
        <taxon>Neoheterodontei</taxon>
        <taxon>Myida</taxon>
        <taxon>Dreissenoidea</taxon>
        <taxon>Dreissenidae</taxon>
        <taxon>Dreissena</taxon>
    </lineage>
</organism>
<reference evidence="1" key="2">
    <citation type="submission" date="2020-11" db="EMBL/GenBank/DDBJ databases">
        <authorList>
            <person name="McCartney M.A."/>
            <person name="Auch B."/>
            <person name="Kono T."/>
            <person name="Mallez S."/>
            <person name="Becker A."/>
            <person name="Gohl D.M."/>
            <person name="Silverstein K.A.T."/>
            <person name="Koren S."/>
            <person name="Bechman K.B."/>
            <person name="Herman A."/>
            <person name="Abrahante J.E."/>
            <person name="Garbe J."/>
        </authorList>
    </citation>
    <scope>NUCLEOTIDE SEQUENCE</scope>
    <source>
        <strain evidence="1">Duluth1</strain>
        <tissue evidence="1">Whole animal</tissue>
    </source>
</reference>
<reference evidence="1" key="1">
    <citation type="journal article" date="2019" name="bioRxiv">
        <title>The Genome of the Zebra Mussel, Dreissena polymorpha: A Resource for Invasive Species Research.</title>
        <authorList>
            <person name="McCartney M.A."/>
            <person name="Auch B."/>
            <person name="Kono T."/>
            <person name="Mallez S."/>
            <person name="Zhang Y."/>
            <person name="Obille A."/>
            <person name="Becker A."/>
            <person name="Abrahante J.E."/>
            <person name="Garbe J."/>
            <person name="Badalamenti J.P."/>
            <person name="Herman A."/>
            <person name="Mangelson H."/>
            <person name="Liachko I."/>
            <person name="Sullivan S."/>
            <person name="Sone E.D."/>
            <person name="Koren S."/>
            <person name="Silverstein K.A.T."/>
            <person name="Beckman K.B."/>
            <person name="Gohl D.M."/>
        </authorList>
    </citation>
    <scope>NUCLEOTIDE SEQUENCE</scope>
    <source>
        <strain evidence="1">Duluth1</strain>
        <tissue evidence="1">Whole animal</tissue>
    </source>
</reference>
<name>A0A9D4HQZ7_DREPO</name>